<dbReference type="InterPro" id="IPR002182">
    <property type="entry name" value="NB-ARC"/>
</dbReference>
<name>A0A7J8QGA6_GOSRA</name>
<evidence type="ECO:0000256" key="1">
    <source>
        <dbReference type="ARBA" id="ARBA00022614"/>
    </source>
</evidence>
<keyword evidence="2" id="KW-0611">Plant defense</keyword>
<dbReference type="Gene3D" id="3.80.10.10">
    <property type="entry name" value="Ribonuclease Inhibitor"/>
    <property type="match status" value="4"/>
</dbReference>
<organism evidence="5 6">
    <name type="scientific">Gossypium raimondii</name>
    <name type="common">Peruvian cotton</name>
    <name type="synonym">Gossypium klotzschianum subsp. raimondii</name>
    <dbReference type="NCBI Taxonomy" id="29730"/>
    <lineage>
        <taxon>Eukaryota</taxon>
        <taxon>Viridiplantae</taxon>
        <taxon>Streptophyta</taxon>
        <taxon>Embryophyta</taxon>
        <taxon>Tracheophyta</taxon>
        <taxon>Spermatophyta</taxon>
        <taxon>Magnoliopsida</taxon>
        <taxon>eudicotyledons</taxon>
        <taxon>Gunneridae</taxon>
        <taxon>Pentapetalae</taxon>
        <taxon>rosids</taxon>
        <taxon>malvids</taxon>
        <taxon>Malvales</taxon>
        <taxon>Malvaceae</taxon>
        <taxon>Malvoideae</taxon>
        <taxon>Gossypium</taxon>
    </lineage>
</organism>
<protein>
    <recommendedName>
        <fullName evidence="7">NB-ARC domain-containing protein</fullName>
    </recommendedName>
</protein>
<dbReference type="EMBL" id="JABEZZ010000011">
    <property type="protein sequence ID" value="MBA0600333.1"/>
    <property type="molecule type" value="Genomic_DNA"/>
</dbReference>
<evidence type="ECO:0000259" key="3">
    <source>
        <dbReference type="Pfam" id="PF00931"/>
    </source>
</evidence>
<dbReference type="PANTHER" id="PTHR36766:SF51">
    <property type="entry name" value="DISEASE RESISTANCE RPP13-LIKE PROTEIN 1"/>
    <property type="match status" value="1"/>
</dbReference>
<dbReference type="AlphaFoldDB" id="A0A7J8QGA6"/>
<dbReference type="GO" id="GO:0006952">
    <property type="term" value="P:defense response"/>
    <property type="evidence" value="ECO:0007669"/>
    <property type="project" value="UniProtKB-KW"/>
</dbReference>
<dbReference type="Pfam" id="PF00931">
    <property type="entry name" value="NB-ARC"/>
    <property type="match status" value="1"/>
</dbReference>
<dbReference type="SUPFAM" id="SSF52058">
    <property type="entry name" value="L domain-like"/>
    <property type="match status" value="2"/>
</dbReference>
<dbReference type="SUPFAM" id="SSF52540">
    <property type="entry name" value="P-loop containing nucleoside triphosphate hydrolases"/>
    <property type="match status" value="1"/>
</dbReference>
<evidence type="ECO:0000259" key="4">
    <source>
        <dbReference type="Pfam" id="PF25019"/>
    </source>
</evidence>
<dbReference type="InterPro" id="IPR032675">
    <property type="entry name" value="LRR_dom_sf"/>
</dbReference>
<dbReference type="InterPro" id="IPR056789">
    <property type="entry name" value="LRR_R13L1-DRL21"/>
</dbReference>
<feature type="domain" description="NB-ARC" evidence="3">
    <location>
        <begin position="83"/>
        <end position="245"/>
    </location>
</feature>
<proteinExistence type="predicted"/>
<dbReference type="PRINTS" id="PR00364">
    <property type="entry name" value="DISEASERSIST"/>
</dbReference>
<evidence type="ECO:0000256" key="2">
    <source>
        <dbReference type="ARBA" id="ARBA00022821"/>
    </source>
</evidence>
<reference evidence="5 6" key="1">
    <citation type="journal article" date="2019" name="Genome Biol. Evol.">
        <title>Insights into the evolution of the New World diploid cottons (Gossypium, subgenus Houzingenia) based on genome sequencing.</title>
        <authorList>
            <person name="Grover C.E."/>
            <person name="Arick M.A. 2nd"/>
            <person name="Thrash A."/>
            <person name="Conover J.L."/>
            <person name="Sanders W.S."/>
            <person name="Peterson D.G."/>
            <person name="Frelichowski J.E."/>
            <person name="Scheffler J.A."/>
            <person name="Scheffler B.E."/>
            <person name="Wendel J.F."/>
        </authorList>
    </citation>
    <scope>NUCLEOTIDE SEQUENCE [LARGE SCALE GENOMIC DNA]</scope>
    <source>
        <strain evidence="5">8</strain>
        <tissue evidence="5">Leaf</tissue>
    </source>
</reference>
<gene>
    <name evidence="5" type="ORF">Gorai_006521</name>
</gene>
<dbReference type="Gene3D" id="3.40.50.300">
    <property type="entry name" value="P-loop containing nucleotide triphosphate hydrolases"/>
    <property type="match status" value="1"/>
</dbReference>
<dbReference type="InterPro" id="IPR027417">
    <property type="entry name" value="P-loop_NTPase"/>
</dbReference>
<dbReference type="PANTHER" id="PTHR36766">
    <property type="entry name" value="PLANT BROAD-SPECTRUM MILDEW RESISTANCE PROTEIN RPW8"/>
    <property type="match status" value="1"/>
</dbReference>
<dbReference type="Proteomes" id="UP000593578">
    <property type="component" value="Unassembled WGS sequence"/>
</dbReference>
<comment type="caution">
    <text evidence="5">The sequence shown here is derived from an EMBL/GenBank/DDBJ whole genome shotgun (WGS) entry which is preliminary data.</text>
</comment>
<evidence type="ECO:0000313" key="6">
    <source>
        <dbReference type="Proteomes" id="UP000593578"/>
    </source>
</evidence>
<dbReference type="Pfam" id="PF25019">
    <property type="entry name" value="LRR_R13L1-DRL21"/>
    <property type="match status" value="1"/>
</dbReference>
<dbReference type="FunFam" id="3.40.50.300:FF:001091">
    <property type="entry name" value="Probable disease resistance protein At1g61300"/>
    <property type="match status" value="1"/>
</dbReference>
<dbReference type="GO" id="GO:0043531">
    <property type="term" value="F:ADP binding"/>
    <property type="evidence" value="ECO:0007669"/>
    <property type="project" value="InterPro"/>
</dbReference>
<evidence type="ECO:0000313" key="5">
    <source>
        <dbReference type="EMBL" id="MBA0600333.1"/>
    </source>
</evidence>
<sequence length="1021" mass="115792">MSLLEALSVIREVVVSKVFDFLLDKLASDMMSKIKDITAKLKDLEPQRNQLQFKIIDCKRPKRLEERLQPTSVEIESHVHGRDKDKQTMLDLLLKSDNEANFVIPIVGMGGIGKTTLAQLVYNDASIQNHFNLKAWVCVSDDFDVMRITKEILQSLTSKPCDDNDLNRVQEKLKKVLSEKKFLIVLDDVWNENYHVWTILQSPFLTRTRGSKIIVTTRNHGVSSTMGAFHAHSLGVLSDDDWYKIEELPDFVGNLKHLRYLDFSQTSIKSLPESISNLYNLETLLLKNCINLEKLPLEMENLVNLCHLDITGSNKLEGMPSNVGKLADLQTLSNFVLGEDKGYQIRELKDLSNLKGKLSISGLQNVFEPQDAWMAKLCDKSRLEKIELRWSKDFDSERQDVDKKVLDGLQPSKNLKELSITFYCGAMLANWVGDSSFNDLLSLCLEDCPNLLSLPSIGKLPLLKEVHIKGLKSVTNVGVEFFGANTKNAFSSLEILQFEDMPIWGNWNLSEVDEEARKFPRLRELLIRKCPLLSGSMPEHLPSLEKLSVSDCEKLIIPIQNFPKLSELKIERCKKVVYKGFAEDSSLKRVSFSGISKFSCATECLMLRSIKVESLEIDDCCEELCSFRENNWGWLTQSMSVGVLSIGKCPQVEELMQLKIPCNIEQMKIKKFERLEKLSTTLHSFASLTMVELYDCPKLISLERSNLPWNLKVLSIYFCENLQFLLLDEDQNVNSRNACVLQELEIYSCESLERINKNSLPSTLKQLKLKWCSKLESIAREVQDNSCLESIDIISCHMIKDLPQGLNQLKHLQSVNIWSCSNLICFPDNGLLPTNLKVLLLANCELLQGLPEGVHNLNSLEELVIKYCRNVTISFPEGGNILTNLKSLNIEGSNICKPMIEWGLHRLTSLNSLWISNGCPDVVSFPEDEIGMALPSSLTHLNIVNFPKLEILSSNGFRNLTSLESLSIDNCPNLKFLPGNDMLASLLHIVSSRCALLEERCKRDRGPEWSKISHVPFAQIR</sequence>
<accession>A0A7J8QGA6</accession>
<evidence type="ECO:0008006" key="7">
    <source>
        <dbReference type="Google" id="ProtNLM"/>
    </source>
</evidence>
<keyword evidence="1" id="KW-0433">Leucine-rich repeat</keyword>
<feature type="domain" description="R13L1/DRL21-like LRR repeat region" evidence="4">
    <location>
        <begin position="345"/>
        <end position="470"/>
    </location>
</feature>